<evidence type="ECO:0000256" key="2">
    <source>
        <dbReference type="ARBA" id="ARBA00022448"/>
    </source>
</evidence>
<dbReference type="GO" id="GO:0005221">
    <property type="term" value="F:intracellularly cyclic nucleotide-activated monoatomic cation channel activity"/>
    <property type="evidence" value="ECO:0007669"/>
    <property type="project" value="InterPro"/>
</dbReference>
<dbReference type="GO" id="GO:0016301">
    <property type="term" value="F:kinase activity"/>
    <property type="evidence" value="ECO:0007669"/>
    <property type="project" value="UniProtKB-KW"/>
</dbReference>
<evidence type="ECO:0000256" key="3">
    <source>
        <dbReference type="ARBA" id="ARBA00022692"/>
    </source>
</evidence>
<dbReference type="PANTHER" id="PTHR45638:SF11">
    <property type="entry name" value="CYCLIC NUCLEOTIDE-GATED CATION CHANNEL SUBUNIT A"/>
    <property type="match status" value="1"/>
</dbReference>
<evidence type="ECO:0000256" key="6">
    <source>
        <dbReference type="ARBA" id="ARBA00023136"/>
    </source>
</evidence>
<keyword evidence="5" id="KW-0406">Ion transport</keyword>
<dbReference type="OrthoDB" id="9771288at2"/>
<dbReference type="CDD" id="cd00038">
    <property type="entry name" value="CAP_ED"/>
    <property type="match status" value="1"/>
</dbReference>
<keyword evidence="8" id="KW-0407">Ion channel</keyword>
<dbReference type="InterPro" id="IPR000595">
    <property type="entry name" value="cNMP-bd_dom"/>
</dbReference>
<keyword evidence="3" id="KW-0812">Transmembrane</keyword>
<dbReference type="PANTHER" id="PTHR45638">
    <property type="entry name" value="CYCLIC NUCLEOTIDE-GATED CATION CHANNEL SUBUNIT A"/>
    <property type="match status" value="1"/>
</dbReference>
<evidence type="ECO:0000256" key="1">
    <source>
        <dbReference type="ARBA" id="ARBA00004141"/>
    </source>
</evidence>
<evidence type="ECO:0000256" key="7">
    <source>
        <dbReference type="ARBA" id="ARBA00023286"/>
    </source>
</evidence>
<keyword evidence="7" id="KW-1071">Ligand-gated ion channel</keyword>
<evidence type="ECO:0000256" key="4">
    <source>
        <dbReference type="ARBA" id="ARBA00022989"/>
    </source>
</evidence>
<dbReference type="RefSeq" id="WP_092221618.1">
    <property type="nucleotide sequence ID" value="NZ_FNJI01000009.1"/>
</dbReference>
<evidence type="ECO:0000313" key="11">
    <source>
        <dbReference type="Proteomes" id="UP000199073"/>
    </source>
</evidence>
<dbReference type="STRING" id="91360.SAMN05660330_01613"/>
<dbReference type="Pfam" id="PF14332">
    <property type="entry name" value="DUF4388"/>
    <property type="match status" value="1"/>
</dbReference>
<reference evidence="10 11" key="1">
    <citation type="submission" date="2016-10" db="EMBL/GenBank/DDBJ databases">
        <authorList>
            <person name="de Groot N.N."/>
        </authorList>
    </citation>
    <scope>NUCLEOTIDE SEQUENCE [LARGE SCALE GENOMIC DNA]</scope>
    <source>
        <strain evidence="10 11">DSM 12130</strain>
    </source>
</reference>
<dbReference type="AlphaFoldDB" id="A0A1H0PCB2"/>
<accession>A0A1H0PCB2</accession>
<sequence length="358" mass="40229">MIIKNGGFVITEENQCPLYHAGEEFEVKEGALNLPVGKPTCLVLTRDVLEILTQEDDTGTPSRPGSDKTKFECGGCRGLIRFELKKERRYATLQMKLLAAADRHQKTVEASPYSTMLRKVSMFATLSDEELIDLAILLDFKEFQQNVEIVRKGEPGNRLFVVLSGKAEVVDEKGVSLAELHQGDVFGEMSLLSGERVSSTVVALEKCRIAVMSQKNFRHILRRFSTLQVFLYKLLIGRIEKINKLRAEEISSDLVGQLSDISTVELCQMINVNQKTGKILINHNHQIGRLLFNEGEVVHAEIGGLTGVEAFYRLIAIDRGRFRYVQGLNDQEKNLDILGGFMGMIMEGMKRIDDGEYE</sequence>
<evidence type="ECO:0000256" key="5">
    <source>
        <dbReference type="ARBA" id="ARBA00023065"/>
    </source>
</evidence>
<name>A0A1H0PCB2_9BACT</name>
<proteinExistence type="predicted"/>
<feature type="domain" description="Cyclic nucleotide-binding" evidence="9">
    <location>
        <begin position="122"/>
        <end position="238"/>
    </location>
</feature>
<dbReference type="GO" id="GO:0044877">
    <property type="term" value="F:protein-containing complex binding"/>
    <property type="evidence" value="ECO:0007669"/>
    <property type="project" value="TreeGrafter"/>
</dbReference>
<dbReference type="PROSITE" id="PS50042">
    <property type="entry name" value="CNMP_BINDING_3"/>
    <property type="match status" value="1"/>
</dbReference>
<evidence type="ECO:0000259" key="9">
    <source>
        <dbReference type="PROSITE" id="PS50042"/>
    </source>
</evidence>
<dbReference type="InterPro" id="IPR018490">
    <property type="entry name" value="cNMP-bd_dom_sf"/>
</dbReference>
<keyword evidence="6" id="KW-0472">Membrane</keyword>
<organism evidence="10 11">
    <name type="scientific">Desulforhopalus singaporensis</name>
    <dbReference type="NCBI Taxonomy" id="91360"/>
    <lineage>
        <taxon>Bacteria</taxon>
        <taxon>Pseudomonadati</taxon>
        <taxon>Thermodesulfobacteriota</taxon>
        <taxon>Desulfobulbia</taxon>
        <taxon>Desulfobulbales</taxon>
        <taxon>Desulfocapsaceae</taxon>
        <taxon>Desulforhopalus</taxon>
    </lineage>
</organism>
<comment type="subcellular location">
    <subcellularLocation>
        <location evidence="1">Membrane</location>
        <topology evidence="1">Multi-pass membrane protein</topology>
    </subcellularLocation>
</comment>
<dbReference type="GO" id="GO:0016020">
    <property type="term" value="C:membrane"/>
    <property type="evidence" value="ECO:0007669"/>
    <property type="project" value="UniProtKB-SubCell"/>
</dbReference>
<gene>
    <name evidence="10" type="ORF">SAMN05660330_01613</name>
</gene>
<keyword evidence="10" id="KW-0808">Transferase</keyword>
<dbReference type="Pfam" id="PF00027">
    <property type="entry name" value="cNMP_binding"/>
    <property type="match status" value="1"/>
</dbReference>
<evidence type="ECO:0000313" key="10">
    <source>
        <dbReference type="EMBL" id="SDP02747.1"/>
    </source>
</evidence>
<dbReference type="SMART" id="SM00100">
    <property type="entry name" value="cNMP"/>
    <property type="match status" value="1"/>
</dbReference>
<dbReference type="Proteomes" id="UP000199073">
    <property type="component" value="Unassembled WGS sequence"/>
</dbReference>
<keyword evidence="10" id="KW-0418">Kinase</keyword>
<keyword evidence="11" id="KW-1185">Reference proteome</keyword>
<dbReference type="SUPFAM" id="SSF51206">
    <property type="entry name" value="cAMP-binding domain-like"/>
    <property type="match status" value="1"/>
</dbReference>
<dbReference type="PROSITE" id="PS00888">
    <property type="entry name" value="CNMP_BINDING_1"/>
    <property type="match status" value="1"/>
</dbReference>
<dbReference type="InterPro" id="IPR050866">
    <property type="entry name" value="CNG_cation_channel"/>
</dbReference>
<dbReference type="InterPro" id="IPR025497">
    <property type="entry name" value="PatA-like_N"/>
</dbReference>
<dbReference type="Gene3D" id="2.60.120.10">
    <property type="entry name" value="Jelly Rolls"/>
    <property type="match status" value="1"/>
</dbReference>
<dbReference type="EMBL" id="FNJI01000009">
    <property type="protein sequence ID" value="SDP02747.1"/>
    <property type="molecule type" value="Genomic_DNA"/>
</dbReference>
<keyword evidence="4" id="KW-1133">Transmembrane helix</keyword>
<evidence type="ECO:0000256" key="8">
    <source>
        <dbReference type="ARBA" id="ARBA00023303"/>
    </source>
</evidence>
<protein>
    <submittedName>
        <fullName evidence="10">cAMP-binding domain of CRP or a regulatory subunit of cAMP-dependent protein kinases</fullName>
    </submittedName>
</protein>
<dbReference type="InterPro" id="IPR014710">
    <property type="entry name" value="RmlC-like_jellyroll"/>
</dbReference>
<keyword evidence="2" id="KW-0813">Transport</keyword>
<dbReference type="InterPro" id="IPR018488">
    <property type="entry name" value="cNMP-bd_CS"/>
</dbReference>